<reference evidence="1 2" key="1">
    <citation type="submission" date="2018-02" db="EMBL/GenBank/DDBJ databases">
        <title>Genome sequence of the basidiomycete white-rot fungus Phlebia centrifuga.</title>
        <authorList>
            <person name="Granchi Z."/>
            <person name="Peng M."/>
            <person name="de Vries R.P."/>
            <person name="Hilden K."/>
            <person name="Makela M.R."/>
            <person name="Grigoriev I."/>
            <person name="Riley R."/>
        </authorList>
    </citation>
    <scope>NUCLEOTIDE SEQUENCE [LARGE SCALE GENOMIC DNA]</scope>
    <source>
        <strain evidence="1 2">FBCC195</strain>
    </source>
</reference>
<keyword evidence="2" id="KW-1185">Reference proteome</keyword>
<proteinExistence type="predicted"/>
<name>A0A2R6S6L7_9APHY</name>
<gene>
    <name evidence="1" type="ORF">PHLCEN_2v219</name>
</gene>
<dbReference type="AlphaFoldDB" id="A0A2R6S6L7"/>
<organism evidence="1 2">
    <name type="scientific">Hermanssonia centrifuga</name>
    <dbReference type="NCBI Taxonomy" id="98765"/>
    <lineage>
        <taxon>Eukaryota</taxon>
        <taxon>Fungi</taxon>
        <taxon>Dikarya</taxon>
        <taxon>Basidiomycota</taxon>
        <taxon>Agaricomycotina</taxon>
        <taxon>Agaricomycetes</taxon>
        <taxon>Polyporales</taxon>
        <taxon>Meruliaceae</taxon>
        <taxon>Hermanssonia</taxon>
    </lineage>
</organism>
<accession>A0A2R6S6L7</accession>
<evidence type="ECO:0000313" key="2">
    <source>
        <dbReference type="Proteomes" id="UP000186601"/>
    </source>
</evidence>
<protein>
    <submittedName>
        <fullName evidence="1">Uncharacterized protein</fullName>
    </submittedName>
</protein>
<dbReference type="Proteomes" id="UP000186601">
    <property type="component" value="Unassembled WGS sequence"/>
</dbReference>
<dbReference type="EMBL" id="MLYV02000017">
    <property type="protein sequence ID" value="PSS37927.1"/>
    <property type="molecule type" value="Genomic_DNA"/>
</dbReference>
<sequence>MTTPSGALPLVVVGGSMELTDTARTRMATSAYPTLEEMVRDHDVAVPLPRHCFVYGIMWSELYLHILIHFPLYVPGTNGASGRWEFCQTLVAEHRVTFEEFPADLREYPMHNQDDLVLGRWRLTIALVSIRGHVSLLNEWMHPPRGPYPNDEEAHGSPS</sequence>
<evidence type="ECO:0000313" key="1">
    <source>
        <dbReference type="EMBL" id="PSS37927.1"/>
    </source>
</evidence>
<comment type="caution">
    <text evidence="1">The sequence shown here is derived from an EMBL/GenBank/DDBJ whole genome shotgun (WGS) entry which is preliminary data.</text>
</comment>